<organism evidence="1 2">
    <name type="scientific">Phyllotreta striolata</name>
    <name type="common">Striped flea beetle</name>
    <name type="synonym">Crioceris striolata</name>
    <dbReference type="NCBI Taxonomy" id="444603"/>
    <lineage>
        <taxon>Eukaryota</taxon>
        <taxon>Metazoa</taxon>
        <taxon>Ecdysozoa</taxon>
        <taxon>Arthropoda</taxon>
        <taxon>Hexapoda</taxon>
        <taxon>Insecta</taxon>
        <taxon>Pterygota</taxon>
        <taxon>Neoptera</taxon>
        <taxon>Endopterygota</taxon>
        <taxon>Coleoptera</taxon>
        <taxon>Polyphaga</taxon>
        <taxon>Cucujiformia</taxon>
        <taxon>Chrysomeloidea</taxon>
        <taxon>Chrysomelidae</taxon>
        <taxon>Galerucinae</taxon>
        <taxon>Alticini</taxon>
        <taxon>Phyllotreta</taxon>
    </lineage>
</organism>
<evidence type="ECO:0000313" key="2">
    <source>
        <dbReference type="Proteomes" id="UP001153712"/>
    </source>
</evidence>
<sequence length="195" mass="22003">MGSPVVSVMYSRFLSGTIRKIPYAINKSIEASRRKNVSIRGGSWTVERGRADERGAESEWREMFCSRPVVPDISESDSAVRVTFSNLPNLSPFAVSRPALFEVAVRHGEATRENHQCEELKKRRRTHGHVTVTCTSLFKDDVQSLQLKNRPVVRNPVPAEFSTVIGEKRPGPRRRDFNCLKAAINWRSRCASCTS</sequence>
<gene>
    <name evidence="1" type="ORF">PHYEVI_LOCUS11119</name>
</gene>
<dbReference type="AlphaFoldDB" id="A0A9N9TYM9"/>
<name>A0A9N9TYM9_PHYSR</name>
<dbReference type="EMBL" id="OU900102">
    <property type="protein sequence ID" value="CAG9864869.1"/>
    <property type="molecule type" value="Genomic_DNA"/>
</dbReference>
<evidence type="ECO:0000313" key="1">
    <source>
        <dbReference type="EMBL" id="CAG9864869.1"/>
    </source>
</evidence>
<dbReference type="Proteomes" id="UP001153712">
    <property type="component" value="Chromosome 9"/>
</dbReference>
<keyword evidence="2" id="KW-1185">Reference proteome</keyword>
<accession>A0A9N9TYM9</accession>
<reference evidence="1" key="1">
    <citation type="submission" date="2022-01" db="EMBL/GenBank/DDBJ databases">
        <authorList>
            <person name="King R."/>
        </authorList>
    </citation>
    <scope>NUCLEOTIDE SEQUENCE</scope>
</reference>
<proteinExistence type="predicted"/>
<protein>
    <submittedName>
        <fullName evidence="1">Uncharacterized protein</fullName>
    </submittedName>
</protein>